<comment type="caution">
    <text evidence="1">The sequence shown here is derived from an EMBL/GenBank/DDBJ whole genome shotgun (WGS) entry which is preliminary data.</text>
</comment>
<dbReference type="VEuPathDB" id="FungiDB:LCOR_05554.1"/>
<evidence type="ECO:0000313" key="2">
    <source>
        <dbReference type="Proteomes" id="UP000027586"/>
    </source>
</evidence>
<organism evidence="1 2">
    <name type="scientific">Lichtheimia corymbifera JMRC:FSU:9682</name>
    <dbReference type="NCBI Taxonomy" id="1263082"/>
    <lineage>
        <taxon>Eukaryota</taxon>
        <taxon>Fungi</taxon>
        <taxon>Fungi incertae sedis</taxon>
        <taxon>Mucoromycota</taxon>
        <taxon>Mucoromycotina</taxon>
        <taxon>Mucoromycetes</taxon>
        <taxon>Mucorales</taxon>
        <taxon>Lichtheimiaceae</taxon>
        <taxon>Lichtheimia</taxon>
    </lineage>
</organism>
<dbReference type="AlphaFoldDB" id="A0A068RXE8"/>
<keyword evidence="2" id="KW-1185">Reference proteome</keyword>
<protein>
    <submittedName>
        <fullName evidence="1">Uncharacterized protein</fullName>
    </submittedName>
</protein>
<dbReference type="EMBL" id="CBTN010000022">
    <property type="protein sequence ID" value="CDH54292.1"/>
    <property type="molecule type" value="Genomic_DNA"/>
</dbReference>
<gene>
    <name evidence="1" type="ORF">LCOR_05554.1</name>
</gene>
<evidence type="ECO:0000313" key="1">
    <source>
        <dbReference type="EMBL" id="CDH54292.1"/>
    </source>
</evidence>
<name>A0A068RXE8_9FUNG</name>
<dbReference type="Proteomes" id="UP000027586">
    <property type="component" value="Unassembled WGS sequence"/>
</dbReference>
<accession>A0A068RXE8</accession>
<reference evidence="1" key="1">
    <citation type="submission" date="2013-08" db="EMBL/GenBank/DDBJ databases">
        <title>Gene expansion shapes genome architecture in the human pathogen Lichtheimia corymbifera: an evolutionary genomics analysis in the ancient terrestrial Mucorales (Mucoromycotina).</title>
        <authorList>
            <person name="Schwartze V.U."/>
            <person name="Winter S."/>
            <person name="Shelest E."/>
            <person name="Marcet-Houben M."/>
            <person name="Horn F."/>
            <person name="Wehner S."/>
            <person name="Hoffmann K."/>
            <person name="Riege K."/>
            <person name="Sammeth M."/>
            <person name="Nowrousian M."/>
            <person name="Valiante V."/>
            <person name="Linde J."/>
            <person name="Jacobsen I.D."/>
            <person name="Marz M."/>
            <person name="Brakhage A.A."/>
            <person name="Gabaldon T."/>
            <person name="Bocker S."/>
            <person name="Voigt K."/>
        </authorList>
    </citation>
    <scope>NUCLEOTIDE SEQUENCE [LARGE SCALE GENOMIC DNA]</scope>
    <source>
        <strain evidence="1">FSU 9682</strain>
    </source>
</reference>
<proteinExistence type="predicted"/>
<sequence>MGGCNVGLTMEDRNSAPVQMHEMSVTLNYLGIPHLELETWLHYENFKWERPTKNGHEHKYGVRPTSPILPISILQLSHKVLLNMLIKFVLIKIPRFI</sequence>